<feature type="region of interest" description="Disordered" evidence="1">
    <location>
        <begin position="339"/>
        <end position="359"/>
    </location>
</feature>
<organism evidence="2 3">
    <name type="scientific">Galendromus occidentalis</name>
    <name type="common">western predatory mite</name>
    <dbReference type="NCBI Taxonomy" id="34638"/>
    <lineage>
        <taxon>Eukaryota</taxon>
        <taxon>Metazoa</taxon>
        <taxon>Ecdysozoa</taxon>
        <taxon>Arthropoda</taxon>
        <taxon>Chelicerata</taxon>
        <taxon>Arachnida</taxon>
        <taxon>Acari</taxon>
        <taxon>Parasitiformes</taxon>
        <taxon>Mesostigmata</taxon>
        <taxon>Gamasina</taxon>
        <taxon>Phytoseioidea</taxon>
        <taxon>Phytoseiidae</taxon>
        <taxon>Typhlodrominae</taxon>
        <taxon>Galendromus</taxon>
    </lineage>
</organism>
<dbReference type="KEGG" id="goe:108864178"/>
<dbReference type="AlphaFoldDB" id="A0AAJ7WHB7"/>
<gene>
    <name evidence="3" type="primary">LOC108864178</name>
</gene>
<evidence type="ECO:0000313" key="3">
    <source>
        <dbReference type="RefSeq" id="XP_028967096.1"/>
    </source>
</evidence>
<evidence type="ECO:0000313" key="2">
    <source>
        <dbReference type="Proteomes" id="UP000694867"/>
    </source>
</evidence>
<evidence type="ECO:0000256" key="1">
    <source>
        <dbReference type="SAM" id="MobiDB-lite"/>
    </source>
</evidence>
<proteinExistence type="predicted"/>
<dbReference type="GeneID" id="108864178"/>
<protein>
    <submittedName>
        <fullName evidence="3">Uncharacterized protein LOC108864178</fullName>
    </submittedName>
</protein>
<name>A0AAJ7WHB7_9ACAR</name>
<feature type="region of interest" description="Disordered" evidence="1">
    <location>
        <begin position="1"/>
        <end position="57"/>
    </location>
</feature>
<dbReference type="Proteomes" id="UP000694867">
    <property type="component" value="Unplaced"/>
</dbReference>
<keyword evidence="2" id="KW-1185">Reference proteome</keyword>
<dbReference type="RefSeq" id="XP_028967096.1">
    <property type="nucleotide sequence ID" value="XM_029111263.1"/>
</dbReference>
<sequence>MDEEDPHAIPVEGPADESSIDRDANPETLPNEIASDTVTDCNPIGGTGSENCVQSSSEKQYCDVEEVLQRTVDSVISNEIEERGHVHSVAFPSDAASEALSLGPSVITPSIDGPHHPGGISVKDNGVGCVEEDRGALAGDNAERGEDILLKDDEDDFGDFGEFSNAHEVESSVVTNGLAQEVGHGGEDTSCVNHDDENDDDFGDFEEADLGNSASNAPTHEFAQFDNASLAAGRIASEDPVTPASPESFRSLIAELFIVVDHESRELVDQPVETGHFQASVDRDIARCEDVDNWPCVLFSYDSSRTRRTLLSSLCIDETPANCPRFAIDCLNNDFLQPVKESKGSSPPTSGDGRELSERAKEVLNKIPDLSFMKAEVLTFPATVQAP</sequence>
<reference evidence="3" key="1">
    <citation type="submission" date="2025-08" db="UniProtKB">
        <authorList>
            <consortium name="RefSeq"/>
        </authorList>
    </citation>
    <scope>IDENTIFICATION</scope>
</reference>
<accession>A0AAJ7WHB7</accession>